<comment type="caution">
    <text evidence="2">The sequence shown here is derived from an EMBL/GenBank/DDBJ whole genome shotgun (WGS) entry which is preliminary data.</text>
</comment>
<keyword evidence="3" id="KW-1185">Reference proteome</keyword>
<evidence type="ECO:0000313" key="3">
    <source>
        <dbReference type="Proteomes" id="UP001430804"/>
    </source>
</evidence>
<gene>
    <name evidence="2" type="ORF">KY465_06470</name>
</gene>
<protein>
    <submittedName>
        <fullName evidence="2">Nuclear transport factor 2 family protein</fullName>
    </submittedName>
</protein>
<sequence length="118" mass="13550">MSQKAELWDLEREFWSRDADFFAEHMAEHAVMVIPVQQGILSGEEILETLGDAPRWQEVDFADQQLIEADHFALLSYRAHGAREDGSDYRARCATGYIRDGDGWRLISHQQTPERDAA</sequence>
<accession>A0ABS6WLV1</accession>
<organism evidence="2 3">
    <name type="scientific">Pseudohoeflea coraliihabitans</name>
    <dbReference type="NCBI Taxonomy" id="2860393"/>
    <lineage>
        <taxon>Bacteria</taxon>
        <taxon>Pseudomonadati</taxon>
        <taxon>Pseudomonadota</taxon>
        <taxon>Alphaproteobacteria</taxon>
        <taxon>Hyphomicrobiales</taxon>
        <taxon>Rhizobiaceae</taxon>
        <taxon>Pseudohoeflea</taxon>
    </lineage>
</organism>
<proteinExistence type="predicted"/>
<evidence type="ECO:0000259" key="1">
    <source>
        <dbReference type="Pfam" id="PF14534"/>
    </source>
</evidence>
<feature type="domain" description="DUF4440" evidence="1">
    <location>
        <begin position="10"/>
        <end position="106"/>
    </location>
</feature>
<name>A0ABS6WLV1_9HYPH</name>
<dbReference type="InterPro" id="IPR027843">
    <property type="entry name" value="DUF4440"/>
</dbReference>
<dbReference type="EMBL" id="JAHWQX010000002">
    <property type="protein sequence ID" value="MBW3096917.1"/>
    <property type="molecule type" value="Genomic_DNA"/>
</dbReference>
<evidence type="ECO:0000313" key="2">
    <source>
        <dbReference type="EMBL" id="MBW3096917.1"/>
    </source>
</evidence>
<dbReference type="Proteomes" id="UP001430804">
    <property type="component" value="Unassembled WGS sequence"/>
</dbReference>
<reference evidence="2" key="1">
    <citation type="submission" date="2021-07" db="EMBL/GenBank/DDBJ databases">
        <title>Pseudohoeflea marina sp. nov. a polyhydroxyalcanoate-producing bacterium.</title>
        <authorList>
            <person name="Zheng W."/>
            <person name="Yu S."/>
            <person name="Huang Y."/>
        </authorList>
    </citation>
    <scope>NUCLEOTIDE SEQUENCE</scope>
    <source>
        <strain evidence="2">DP4N28-3</strain>
    </source>
</reference>
<dbReference type="RefSeq" id="WP_219200882.1">
    <property type="nucleotide sequence ID" value="NZ_JAHWQX010000002.1"/>
</dbReference>
<dbReference type="Pfam" id="PF14534">
    <property type="entry name" value="DUF4440"/>
    <property type="match status" value="1"/>
</dbReference>